<evidence type="ECO:0000313" key="2">
    <source>
        <dbReference type="EMBL" id="RZC33232.1"/>
    </source>
</evidence>
<sequence length="154" mass="16297">MALSDTVRSFNYGTTAPLTGTRQLANENYGVCVEMQPGYCSITWSQSSGDMYAFSVTNNTFTDVNMGTAGTSAAAIIGENCTTDFVVIPNPSYVDMAGPNTDRFCGNGFNTVTTSSKPFVMTVVTDATDPPNDVGNRGFSLMYTQQQCAGALLG</sequence>
<dbReference type="SUPFAM" id="SSF49854">
    <property type="entry name" value="Spermadhesin, CUB domain"/>
    <property type="match status" value="1"/>
</dbReference>
<dbReference type="InterPro" id="IPR058698">
    <property type="entry name" value="CUB_metazoa"/>
</dbReference>
<dbReference type="EMBL" id="QDEB01090628">
    <property type="protein sequence ID" value="RZC33232.1"/>
    <property type="molecule type" value="Genomic_DNA"/>
</dbReference>
<protein>
    <recommendedName>
        <fullName evidence="1">CUB domain-containing protein</fullName>
    </recommendedName>
</protein>
<dbReference type="AlphaFoldDB" id="A0A482VK44"/>
<reference evidence="2 3" key="1">
    <citation type="submission" date="2017-03" db="EMBL/GenBank/DDBJ databases">
        <title>Genome of the blue death feigning beetle - Asbolus verrucosus.</title>
        <authorList>
            <person name="Rider S.D."/>
        </authorList>
    </citation>
    <scope>NUCLEOTIDE SEQUENCE [LARGE SCALE GENOMIC DNA]</scope>
    <source>
        <strain evidence="2">Butters</strain>
        <tissue evidence="2">Head and leg muscle</tissue>
    </source>
</reference>
<dbReference type="Proteomes" id="UP000292052">
    <property type="component" value="Unassembled WGS sequence"/>
</dbReference>
<dbReference type="PANTHER" id="PTHR33236">
    <property type="entry name" value="INTRAFLAGELLAR TRANSPORT PROTEIN 122 FAMILY PROTEIN-RELATED"/>
    <property type="match status" value="1"/>
</dbReference>
<dbReference type="PANTHER" id="PTHR33236:SF5">
    <property type="entry name" value="CUB DOMAIN-CONTAINING PROTEIN"/>
    <property type="match status" value="1"/>
</dbReference>
<dbReference type="OrthoDB" id="6337346at2759"/>
<gene>
    <name evidence="2" type="ORF">BDFB_009129</name>
</gene>
<feature type="domain" description="CUB" evidence="1">
    <location>
        <begin position="3"/>
        <end position="146"/>
    </location>
</feature>
<evidence type="ECO:0000259" key="1">
    <source>
        <dbReference type="Pfam" id="PF26080"/>
    </source>
</evidence>
<proteinExistence type="predicted"/>
<name>A0A482VK44_ASBVE</name>
<keyword evidence="3" id="KW-1185">Reference proteome</keyword>
<dbReference type="STRING" id="1661398.A0A482VK44"/>
<dbReference type="InterPro" id="IPR035914">
    <property type="entry name" value="Sperma_CUB_dom_sf"/>
</dbReference>
<dbReference type="Gene3D" id="2.60.120.290">
    <property type="entry name" value="Spermadhesin, CUB domain"/>
    <property type="match status" value="1"/>
</dbReference>
<organism evidence="2 3">
    <name type="scientific">Asbolus verrucosus</name>
    <name type="common">Desert ironclad beetle</name>
    <dbReference type="NCBI Taxonomy" id="1661398"/>
    <lineage>
        <taxon>Eukaryota</taxon>
        <taxon>Metazoa</taxon>
        <taxon>Ecdysozoa</taxon>
        <taxon>Arthropoda</taxon>
        <taxon>Hexapoda</taxon>
        <taxon>Insecta</taxon>
        <taxon>Pterygota</taxon>
        <taxon>Neoptera</taxon>
        <taxon>Endopterygota</taxon>
        <taxon>Coleoptera</taxon>
        <taxon>Polyphaga</taxon>
        <taxon>Cucujiformia</taxon>
        <taxon>Tenebrionidae</taxon>
        <taxon>Pimeliinae</taxon>
        <taxon>Asbolus</taxon>
    </lineage>
</organism>
<evidence type="ECO:0000313" key="3">
    <source>
        <dbReference type="Proteomes" id="UP000292052"/>
    </source>
</evidence>
<comment type="caution">
    <text evidence="2">The sequence shown here is derived from an EMBL/GenBank/DDBJ whole genome shotgun (WGS) entry which is preliminary data.</text>
</comment>
<accession>A0A482VK44</accession>
<dbReference type="Pfam" id="PF26080">
    <property type="entry name" value="CUB_animal"/>
    <property type="match status" value="1"/>
</dbReference>